<name>A0ABW1SFW8_9LACO</name>
<gene>
    <name evidence="3" type="ORF">ACFP1L_01695</name>
</gene>
<evidence type="ECO:0000313" key="3">
    <source>
        <dbReference type="EMBL" id="MFC6200607.1"/>
    </source>
</evidence>
<organism evidence="3 4">
    <name type="scientific">Lactiplantibacillus nangangensis</name>
    <dbReference type="NCBI Taxonomy" id="2559917"/>
    <lineage>
        <taxon>Bacteria</taxon>
        <taxon>Bacillati</taxon>
        <taxon>Bacillota</taxon>
        <taxon>Bacilli</taxon>
        <taxon>Lactobacillales</taxon>
        <taxon>Lactobacillaceae</taxon>
        <taxon>Lactiplantibacillus</taxon>
    </lineage>
</organism>
<sequence>MKKHLGLMTLGVTALLAIPVVGNAATFDPVVTGGSTGTSKATIEMTDDVDSMLQLKSAPDVNFPKQFTDNRARVGLEASTVKDPLSVKNPTSDGWQVQVAATDFMTSDSKVLTGAQMTFGGGTVDNGGTPVVPGSPAAQKVTVNSTPATVFASDDASKVGGDWNVTYKPADVSLDIPQAAVAGTYSADLTWTIGNTPS</sequence>
<evidence type="ECO:0000256" key="1">
    <source>
        <dbReference type="SAM" id="SignalP"/>
    </source>
</evidence>
<feature type="chain" id="PRO_5047422139" evidence="1">
    <location>
        <begin position="25"/>
        <end position="198"/>
    </location>
</feature>
<dbReference type="Pfam" id="PF13731">
    <property type="entry name" value="WxL"/>
    <property type="match status" value="1"/>
</dbReference>
<dbReference type="Proteomes" id="UP001596171">
    <property type="component" value="Unassembled WGS sequence"/>
</dbReference>
<evidence type="ECO:0000259" key="2">
    <source>
        <dbReference type="Pfam" id="PF13731"/>
    </source>
</evidence>
<keyword evidence="4" id="KW-1185">Reference proteome</keyword>
<comment type="caution">
    <text evidence="3">The sequence shown here is derived from an EMBL/GenBank/DDBJ whole genome shotgun (WGS) entry which is preliminary data.</text>
</comment>
<dbReference type="EMBL" id="JBHSSE010000003">
    <property type="protein sequence ID" value="MFC6200607.1"/>
    <property type="molecule type" value="Genomic_DNA"/>
</dbReference>
<feature type="signal peptide" evidence="1">
    <location>
        <begin position="1"/>
        <end position="24"/>
    </location>
</feature>
<dbReference type="InterPro" id="IPR027994">
    <property type="entry name" value="WxL_dom"/>
</dbReference>
<evidence type="ECO:0000313" key="4">
    <source>
        <dbReference type="Proteomes" id="UP001596171"/>
    </source>
</evidence>
<accession>A0ABW1SFW8</accession>
<dbReference type="RefSeq" id="WP_137614915.1">
    <property type="nucleotide sequence ID" value="NZ_BJDI01000001.1"/>
</dbReference>
<feature type="domain" description="WxL" evidence="2">
    <location>
        <begin position="90"/>
        <end position="197"/>
    </location>
</feature>
<reference evidence="4" key="1">
    <citation type="journal article" date="2019" name="Int. J. Syst. Evol. Microbiol.">
        <title>The Global Catalogue of Microorganisms (GCM) 10K type strain sequencing project: providing services to taxonomists for standard genome sequencing and annotation.</title>
        <authorList>
            <consortium name="The Broad Institute Genomics Platform"/>
            <consortium name="The Broad Institute Genome Sequencing Center for Infectious Disease"/>
            <person name="Wu L."/>
            <person name="Ma J."/>
        </authorList>
    </citation>
    <scope>NUCLEOTIDE SEQUENCE [LARGE SCALE GENOMIC DNA]</scope>
    <source>
        <strain evidence="4">CCM 8930</strain>
    </source>
</reference>
<proteinExistence type="predicted"/>
<keyword evidence="1" id="KW-0732">Signal</keyword>
<protein>
    <submittedName>
        <fullName evidence="3">WxL domain-containing protein</fullName>
    </submittedName>
</protein>